<dbReference type="Pfam" id="PF13189">
    <property type="entry name" value="Cytidylate_kin2"/>
    <property type="match status" value="1"/>
</dbReference>
<gene>
    <name evidence="1" type="ORF">FF011L_09420</name>
</gene>
<evidence type="ECO:0000313" key="1">
    <source>
        <dbReference type="EMBL" id="QDS92205.1"/>
    </source>
</evidence>
<protein>
    <submittedName>
        <fullName evidence="1">Cytidylate kinase</fullName>
    </submittedName>
</protein>
<proteinExistence type="predicted"/>
<keyword evidence="2" id="KW-1185">Reference proteome</keyword>
<dbReference type="InterPro" id="IPR027417">
    <property type="entry name" value="P-loop_NTPase"/>
</dbReference>
<name>A0A517MBF1_9BACT</name>
<sequence length="244" mass="27702">MTALHIAAIEKRAEQKIRKWVEAEHSRERLAKADVSTSVGPYLMLSRETGAAGSEIAQLVGQQLHWDVLDKEIIDYMAEHYGTSRSLIEVVDEKHSSWLGDIFNSWIDGNGFSSAAYMNRLNRLFLLAAHHGRVVIVGRGSRYLLPREGGLSIRIVAPLNYRIARIAAERQIGPKEARKFVEHSDKEQAAFIKDHFHHQCADPHEYDLVINMENRTPQDAADFIAEAARRWMQVHAGEEVQRVS</sequence>
<organism evidence="1 2">
    <name type="scientific">Roseimaritima multifibrata</name>
    <dbReference type="NCBI Taxonomy" id="1930274"/>
    <lineage>
        <taxon>Bacteria</taxon>
        <taxon>Pseudomonadati</taxon>
        <taxon>Planctomycetota</taxon>
        <taxon>Planctomycetia</taxon>
        <taxon>Pirellulales</taxon>
        <taxon>Pirellulaceae</taxon>
        <taxon>Roseimaritima</taxon>
    </lineage>
</organism>
<dbReference type="AlphaFoldDB" id="A0A517MBF1"/>
<dbReference type="OrthoDB" id="276523at2"/>
<dbReference type="KEGG" id="rml:FF011L_09420"/>
<dbReference type="GO" id="GO:0016301">
    <property type="term" value="F:kinase activity"/>
    <property type="evidence" value="ECO:0007669"/>
    <property type="project" value="UniProtKB-KW"/>
</dbReference>
<dbReference type="Proteomes" id="UP000320672">
    <property type="component" value="Chromosome"/>
</dbReference>
<reference evidence="1 2" key="1">
    <citation type="submission" date="2019-02" db="EMBL/GenBank/DDBJ databases">
        <title>Deep-cultivation of Planctomycetes and their phenomic and genomic characterization uncovers novel biology.</title>
        <authorList>
            <person name="Wiegand S."/>
            <person name="Jogler M."/>
            <person name="Boedeker C."/>
            <person name="Pinto D."/>
            <person name="Vollmers J."/>
            <person name="Rivas-Marin E."/>
            <person name="Kohn T."/>
            <person name="Peeters S.H."/>
            <person name="Heuer A."/>
            <person name="Rast P."/>
            <person name="Oberbeckmann S."/>
            <person name="Bunk B."/>
            <person name="Jeske O."/>
            <person name="Meyerdierks A."/>
            <person name="Storesund J.E."/>
            <person name="Kallscheuer N."/>
            <person name="Luecker S."/>
            <person name="Lage O.M."/>
            <person name="Pohl T."/>
            <person name="Merkel B.J."/>
            <person name="Hornburger P."/>
            <person name="Mueller R.-W."/>
            <person name="Bruemmer F."/>
            <person name="Labrenz M."/>
            <person name="Spormann A.M."/>
            <person name="Op den Camp H."/>
            <person name="Overmann J."/>
            <person name="Amann R."/>
            <person name="Jetten M.S.M."/>
            <person name="Mascher T."/>
            <person name="Medema M.H."/>
            <person name="Devos D.P."/>
            <person name="Kaster A.-K."/>
            <person name="Ovreas L."/>
            <person name="Rohde M."/>
            <person name="Galperin M.Y."/>
            <person name="Jogler C."/>
        </authorList>
    </citation>
    <scope>NUCLEOTIDE SEQUENCE [LARGE SCALE GENOMIC DNA]</scope>
    <source>
        <strain evidence="1 2">FF011L</strain>
    </source>
</reference>
<dbReference type="Gene3D" id="3.40.50.300">
    <property type="entry name" value="P-loop containing nucleotide triphosphate hydrolases"/>
    <property type="match status" value="1"/>
</dbReference>
<keyword evidence="1" id="KW-0418">Kinase</keyword>
<dbReference type="RefSeq" id="WP_145350476.1">
    <property type="nucleotide sequence ID" value="NZ_CP036262.1"/>
</dbReference>
<evidence type="ECO:0000313" key="2">
    <source>
        <dbReference type="Proteomes" id="UP000320672"/>
    </source>
</evidence>
<keyword evidence="1" id="KW-0808">Transferase</keyword>
<dbReference type="EMBL" id="CP036262">
    <property type="protein sequence ID" value="QDS92205.1"/>
    <property type="molecule type" value="Genomic_DNA"/>
</dbReference>
<accession>A0A517MBF1</accession>